<evidence type="ECO:0000313" key="1">
    <source>
        <dbReference type="EMBL" id="GAF89952.1"/>
    </source>
</evidence>
<comment type="caution">
    <text evidence="1">The sequence shown here is derived from an EMBL/GenBank/DDBJ whole genome shotgun (WGS) entry which is preliminary data.</text>
</comment>
<reference evidence="1" key="1">
    <citation type="journal article" date="2014" name="Front. Microbiol.">
        <title>High frequency of phylogenetically diverse reductive dehalogenase-homologous genes in deep subseafloor sedimentary metagenomes.</title>
        <authorList>
            <person name="Kawai M."/>
            <person name="Futagami T."/>
            <person name="Toyoda A."/>
            <person name="Takaki Y."/>
            <person name="Nishi S."/>
            <person name="Hori S."/>
            <person name="Arai W."/>
            <person name="Tsubouchi T."/>
            <person name="Morono Y."/>
            <person name="Uchiyama I."/>
            <person name="Ito T."/>
            <person name="Fujiyama A."/>
            <person name="Inagaki F."/>
            <person name="Takami H."/>
        </authorList>
    </citation>
    <scope>NUCLEOTIDE SEQUENCE</scope>
    <source>
        <strain evidence="1">Expedition CK06-06</strain>
    </source>
</reference>
<feature type="non-terminal residue" evidence="1">
    <location>
        <position position="110"/>
    </location>
</feature>
<name>X0TP99_9ZZZZ</name>
<sequence length="110" mass="11430">MRKISVLIILFLACILVNVPGAQANGFSLNAETAVLSTCATDTALYVIPITNTGGSFDSYTVSVSGSAAKWAVAAPSGFKLAPSETEYLYVYATPAMDALAGIYSLDVQV</sequence>
<proteinExistence type="predicted"/>
<evidence type="ECO:0008006" key="2">
    <source>
        <dbReference type="Google" id="ProtNLM"/>
    </source>
</evidence>
<gene>
    <name evidence="1" type="ORF">S01H1_25476</name>
</gene>
<protein>
    <recommendedName>
        <fullName evidence="2">Alpha-galactosidase NEW3 domain-containing protein</fullName>
    </recommendedName>
</protein>
<dbReference type="EMBL" id="BARS01015392">
    <property type="protein sequence ID" value="GAF89952.1"/>
    <property type="molecule type" value="Genomic_DNA"/>
</dbReference>
<accession>X0TP99</accession>
<dbReference type="AlphaFoldDB" id="X0TP99"/>
<organism evidence="1">
    <name type="scientific">marine sediment metagenome</name>
    <dbReference type="NCBI Taxonomy" id="412755"/>
    <lineage>
        <taxon>unclassified sequences</taxon>
        <taxon>metagenomes</taxon>
        <taxon>ecological metagenomes</taxon>
    </lineage>
</organism>